<dbReference type="EMBL" id="JBEUOH010000018">
    <property type="protein sequence ID" value="KAL0870793.1"/>
    <property type="molecule type" value="Genomic_DNA"/>
</dbReference>
<sequence length="137" mass="16073">MFWGQDFCNVRSCMCNRPYYYKDFLFTGSLDKHLLFHDLRLQRVIIANYDPSYIKDPTTFTSRSKRGDTYKTNLTVTVRQTWSKNITSSYHVVNMELKPQDFPLPLPSGEHYVGILFVLTKTRHVFLDVMGAIHVVK</sequence>
<keyword evidence="2" id="KW-1185">Reference proteome</keyword>
<accession>A0ABR3HK90</accession>
<evidence type="ECO:0000313" key="1">
    <source>
        <dbReference type="EMBL" id="KAL0870793.1"/>
    </source>
</evidence>
<comment type="caution">
    <text evidence="1">The sequence shown here is derived from an EMBL/GenBank/DDBJ whole genome shotgun (WGS) entry which is preliminary data.</text>
</comment>
<proteinExistence type="predicted"/>
<protein>
    <submittedName>
        <fullName evidence="1">Uncharacterized protein</fullName>
    </submittedName>
</protein>
<name>A0ABR3HK90_LOXSC</name>
<reference evidence="1 2" key="1">
    <citation type="submission" date="2024-06" db="EMBL/GenBank/DDBJ databases">
        <title>A chromosome-level genome assembly of beet webworm, Loxostege sticticalis.</title>
        <authorList>
            <person name="Zhang Y."/>
        </authorList>
    </citation>
    <scope>NUCLEOTIDE SEQUENCE [LARGE SCALE GENOMIC DNA]</scope>
    <source>
        <strain evidence="1">AQ026</strain>
        <tissue evidence="1">Whole body</tissue>
    </source>
</reference>
<evidence type="ECO:0000313" key="2">
    <source>
        <dbReference type="Proteomes" id="UP001549920"/>
    </source>
</evidence>
<organism evidence="1 2">
    <name type="scientific">Loxostege sticticalis</name>
    <name type="common">Beet webworm moth</name>
    <dbReference type="NCBI Taxonomy" id="481309"/>
    <lineage>
        <taxon>Eukaryota</taxon>
        <taxon>Metazoa</taxon>
        <taxon>Ecdysozoa</taxon>
        <taxon>Arthropoda</taxon>
        <taxon>Hexapoda</taxon>
        <taxon>Insecta</taxon>
        <taxon>Pterygota</taxon>
        <taxon>Neoptera</taxon>
        <taxon>Endopterygota</taxon>
        <taxon>Lepidoptera</taxon>
        <taxon>Glossata</taxon>
        <taxon>Ditrysia</taxon>
        <taxon>Pyraloidea</taxon>
        <taxon>Crambidae</taxon>
        <taxon>Pyraustinae</taxon>
        <taxon>Loxostege</taxon>
    </lineage>
</organism>
<dbReference type="Proteomes" id="UP001549920">
    <property type="component" value="Unassembled WGS sequence"/>
</dbReference>
<gene>
    <name evidence="1" type="ORF">ABMA27_005721</name>
</gene>